<dbReference type="FunFam" id="3.40.50.2000:FF:000549">
    <property type="entry name" value="Sucrose synthase 3"/>
    <property type="match status" value="1"/>
</dbReference>
<evidence type="ECO:0000256" key="2">
    <source>
        <dbReference type="ARBA" id="ARBA00005894"/>
    </source>
</evidence>
<dbReference type="InterPro" id="IPR056735">
    <property type="entry name" value="SUS_N"/>
</dbReference>
<protein>
    <recommendedName>
        <fullName evidence="3 7">Sucrose synthase</fullName>
        <ecNumber evidence="3 7">2.4.1.13</ecNumber>
    </recommendedName>
</protein>
<dbReference type="FunFam" id="3.40.50.2000:FF:000006">
    <property type="entry name" value="Sucrose synthase"/>
    <property type="match status" value="1"/>
</dbReference>
<comment type="function">
    <text evidence="1 7">Sucrose-cleaving enzyme that provides UDP-glucose and fructose for various metabolic pathways.</text>
</comment>
<evidence type="ECO:0000259" key="9">
    <source>
        <dbReference type="Pfam" id="PF00862"/>
    </source>
</evidence>
<dbReference type="Proteomes" id="UP000694853">
    <property type="component" value="Unplaced"/>
</dbReference>
<organism evidence="12 13">
    <name type="scientific">Abrus precatorius</name>
    <name type="common">Indian licorice</name>
    <name type="synonym">Glycine abrus</name>
    <dbReference type="NCBI Taxonomy" id="3816"/>
    <lineage>
        <taxon>Eukaryota</taxon>
        <taxon>Viridiplantae</taxon>
        <taxon>Streptophyta</taxon>
        <taxon>Embryophyta</taxon>
        <taxon>Tracheophyta</taxon>
        <taxon>Spermatophyta</taxon>
        <taxon>Magnoliopsida</taxon>
        <taxon>eudicotyledons</taxon>
        <taxon>Gunneridae</taxon>
        <taxon>Pentapetalae</taxon>
        <taxon>rosids</taxon>
        <taxon>fabids</taxon>
        <taxon>Fabales</taxon>
        <taxon>Fabaceae</taxon>
        <taxon>Papilionoideae</taxon>
        <taxon>50 kb inversion clade</taxon>
        <taxon>NPAAA clade</taxon>
        <taxon>indigoferoid/millettioid clade</taxon>
        <taxon>Abreae</taxon>
        <taxon>Abrus</taxon>
    </lineage>
</organism>
<evidence type="ECO:0000313" key="12">
    <source>
        <dbReference type="Proteomes" id="UP000694853"/>
    </source>
</evidence>
<evidence type="ECO:0000259" key="10">
    <source>
        <dbReference type="Pfam" id="PF24861"/>
    </source>
</evidence>
<dbReference type="FunFam" id="1.20.120.1230:FF:000001">
    <property type="entry name" value="Sucrose synthase"/>
    <property type="match status" value="1"/>
</dbReference>
<keyword evidence="4 7" id="KW-0328">Glycosyltransferase</keyword>
<dbReference type="Gene3D" id="1.20.120.1230">
    <property type="match status" value="1"/>
</dbReference>
<feature type="domain" description="Glycosyl transferase family 1" evidence="8">
    <location>
        <begin position="561"/>
        <end position="730"/>
    </location>
</feature>
<evidence type="ECO:0000259" key="8">
    <source>
        <dbReference type="Pfam" id="PF00534"/>
    </source>
</evidence>
<evidence type="ECO:0000259" key="11">
    <source>
        <dbReference type="Pfam" id="PF24862"/>
    </source>
</evidence>
<evidence type="ECO:0000313" key="13">
    <source>
        <dbReference type="RefSeq" id="XP_027339229.1"/>
    </source>
</evidence>
<evidence type="ECO:0000256" key="4">
    <source>
        <dbReference type="ARBA" id="ARBA00022676"/>
    </source>
</evidence>
<dbReference type="GO" id="GO:0005985">
    <property type="term" value="P:sucrose metabolic process"/>
    <property type="evidence" value="ECO:0007669"/>
    <property type="project" value="InterPro"/>
</dbReference>
<keyword evidence="5 7" id="KW-0808">Transferase</keyword>
<dbReference type="PANTHER" id="PTHR45839:SF9">
    <property type="entry name" value="SUCROSE SYNTHASE 2"/>
    <property type="match status" value="1"/>
</dbReference>
<evidence type="ECO:0000256" key="1">
    <source>
        <dbReference type="ARBA" id="ARBA00002595"/>
    </source>
</evidence>
<dbReference type="SUPFAM" id="SSF53756">
    <property type="entry name" value="UDP-Glycosyltransferase/glycogen phosphorylase"/>
    <property type="match status" value="1"/>
</dbReference>
<dbReference type="KEGG" id="aprc:113852999"/>
<evidence type="ECO:0000256" key="7">
    <source>
        <dbReference type="RuleBase" id="RU280817"/>
    </source>
</evidence>
<dbReference type="GeneID" id="113852999"/>
<dbReference type="CDD" id="cd03800">
    <property type="entry name" value="GT4_sucrose_synthase"/>
    <property type="match status" value="1"/>
</dbReference>
<comment type="catalytic activity">
    <reaction evidence="6 7">
        <text>an NDP-alpha-D-glucose + D-fructose = a ribonucleoside 5'-diphosphate + sucrose + H(+)</text>
        <dbReference type="Rhea" id="RHEA:16241"/>
        <dbReference type="ChEBI" id="CHEBI:15378"/>
        <dbReference type="ChEBI" id="CHEBI:17992"/>
        <dbReference type="ChEBI" id="CHEBI:37721"/>
        <dbReference type="ChEBI" id="CHEBI:57930"/>
        <dbReference type="ChEBI" id="CHEBI:76533"/>
        <dbReference type="EC" id="2.4.1.13"/>
    </reaction>
</comment>
<dbReference type="Pfam" id="PF00534">
    <property type="entry name" value="Glycos_transf_1"/>
    <property type="match status" value="1"/>
</dbReference>
<name>A0A8B8K7K8_ABRPR</name>
<reference evidence="13" key="2">
    <citation type="submission" date="2025-08" db="UniProtKB">
        <authorList>
            <consortium name="RefSeq"/>
        </authorList>
    </citation>
    <scope>IDENTIFICATION</scope>
    <source>
        <tissue evidence="13">Young leaves</tissue>
    </source>
</reference>
<dbReference type="Pfam" id="PF00862">
    <property type="entry name" value="GT-B_Sucrose_synth"/>
    <property type="match status" value="1"/>
</dbReference>
<dbReference type="FunFam" id="3.10.450.330:FF:000001">
    <property type="entry name" value="Sucrose synthase"/>
    <property type="match status" value="1"/>
</dbReference>
<dbReference type="InterPro" id="IPR001296">
    <property type="entry name" value="Glyco_trans_1"/>
</dbReference>
<dbReference type="PANTHER" id="PTHR45839">
    <property type="match status" value="1"/>
</dbReference>
<sequence length="808" mass="92701">MSSSRFDRASSVRERVQDTLSSYRNELISLLSRYVARGKGILQPHDLQDEVEKILREVEGMQKLKDSTFVKELEYAKEAIVLPPFVSIALRPRPGVWEYVRVNVFELNVDNLSVAEYLRFKEELVDGECTYNYVLELDFEPFNATFPRPTRSSSIGNGVQFLNRHLSSFMFRNKESLDPLLAFLRTHKYDGQAMMLNDRIHNISKLQSSLAKAEEFLSKLLPNTPYSAFEYELQGMGFERGWGDTAQRVSEMVHLLLDILQAPDPNTLETFLGRIPMVFNVVIVSPHGYFGQANVLGLPDTGGQIVYILDQVRALENEMLLRIQKQGLDVSPKILIVTRLIPEAKGTTCNQRLERVSGTAHTYILRVPFRTKDGILRKWISRFDIWPYLETFAEDASNEIAAELQGIPDLIIGNYSDGNLVASLLSYKLGITQCNIAHALEKTKYPDSDIYWKKYEDKYHFTCQFTADLIAMNNADFIITSTYQEIAGSKNNVGQYESHTAFTLPGLYRVVHGIDVFDPKFNIVSPGADKCIYFPYSDRENRLTSLHGSIEKLVYGIEQNEEHIGLLNDQSKPIIFSMARLDEVKNMTGLVECFGKSSKLRELVNLVIIGGYIDVQKSRDREEMGEIEKMHNLIEKYNLHGQFRWIKAQMNRARNGELYRYIADTKGVFVQPAFYEAFGLTVVEAMTCGLPTFATCHGGPAEIIEHGISGFHIEPHHPDQVATMLINFFEQCQRDPSYWNKISDGGLKRIHERYTWKIYSDRLLTLASVYGFWKHVSKLERRETRRYLEMFYILKFRNLIKSIPLAAN</sequence>
<feature type="domain" description="Sucrose synthase first GT-B" evidence="9">
    <location>
        <begin position="267"/>
        <end position="555"/>
    </location>
</feature>
<dbReference type="InterPro" id="IPR012820">
    <property type="entry name" value="Sucrose_synthase_pln/cyn"/>
</dbReference>
<dbReference type="NCBIfam" id="TIGR02470">
    <property type="entry name" value="sucr_synth"/>
    <property type="match status" value="1"/>
</dbReference>
<dbReference type="Gene3D" id="3.40.50.2000">
    <property type="entry name" value="Glycogen Phosphorylase B"/>
    <property type="match status" value="2"/>
</dbReference>
<feature type="domain" description="Sucrose synthase N-terminal" evidence="10">
    <location>
        <begin position="9"/>
        <end position="122"/>
    </location>
</feature>
<evidence type="ECO:0000256" key="6">
    <source>
        <dbReference type="ARBA" id="ARBA00049030"/>
    </source>
</evidence>
<evidence type="ECO:0000256" key="3">
    <source>
        <dbReference type="ARBA" id="ARBA00012540"/>
    </source>
</evidence>
<evidence type="ECO:0000256" key="5">
    <source>
        <dbReference type="ARBA" id="ARBA00022679"/>
    </source>
</evidence>
<dbReference type="InterPro" id="IPR000368">
    <property type="entry name" value="Sucrose_synth_GT-B1"/>
</dbReference>
<dbReference type="GO" id="GO:0016157">
    <property type="term" value="F:sucrose synthase activity"/>
    <property type="evidence" value="ECO:0007669"/>
    <property type="project" value="UniProtKB-UniRule"/>
</dbReference>
<dbReference type="Pfam" id="PF24861">
    <property type="entry name" value="SUS_N"/>
    <property type="match status" value="1"/>
</dbReference>
<proteinExistence type="inferred from homology"/>
<comment type="similarity">
    <text evidence="2 7">Belongs to the glycosyltransferase 1 family. Plant sucrose synthase subfamily.</text>
</comment>
<feature type="domain" description="Sucrose synthase EPBD" evidence="11">
    <location>
        <begin position="157"/>
        <end position="244"/>
    </location>
</feature>
<dbReference type="InterPro" id="IPR056736">
    <property type="entry name" value="SUS_EPBD"/>
</dbReference>
<dbReference type="EC" id="2.4.1.13" evidence="3 7"/>
<dbReference type="OrthoDB" id="937291at2759"/>
<reference evidence="12" key="1">
    <citation type="journal article" date="2019" name="Toxins">
        <title>Detection of Abrin-Like and Prepropulchellin-Like Toxin Genes and Transcripts Using Whole Genome Sequencing and Full-Length Transcript Sequencing of Abrus precatorius.</title>
        <authorList>
            <person name="Hovde B.T."/>
            <person name="Daligault H.E."/>
            <person name="Hanschen E.R."/>
            <person name="Kunde Y.A."/>
            <person name="Johnson M.B."/>
            <person name="Starkenburg S.R."/>
            <person name="Johnson S.L."/>
        </authorList>
    </citation>
    <scope>NUCLEOTIDE SEQUENCE [LARGE SCALE GENOMIC DNA]</scope>
</reference>
<dbReference type="Gene3D" id="3.10.450.330">
    <property type="match status" value="1"/>
</dbReference>
<dbReference type="Pfam" id="PF24862">
    <property type="entry name" value="SUS_EPBD"/>
    <property type="match status" value="1"/>
</dbReference>
<keyword evidence="12" id="KW-1185">Reference proteome</keyword>
<gene>
    <name evidence="13" type="primary">LOC113852999</name>
</gene>
<dbReference type="RefSeq" id="XP_027339229.1">
    <property type="nucleotide sequence ID" value="XM_027483428.1"/>
</dbReference>
<dbReference type="AlphaFoldDB" id="A0A8B8K7K8"/>
<accession>A0A8B8K7K8</accession>